<protein>
    <submittedName>
        <fullName evidence="2">Uncharacterized protein</fullName>
    </submittedName>
</protein>
<reference evidence="2" key="1">
    <citation type="submission" date="2024-05" db="EMBL/GenBank/DDBJ databases">
        <title>Planctomycetes of the genus Singulisphaera possess chitinolytic capabilities.</title>
        <authorList>
            <person name="Ivanova A."/>
        </authorList>
    </citation>
    <scope>NUCLEOTIDE SEQUENCE</scope>
    <source>
        <strain evidence="2">Ch08T</strain>
    </source>
</reference>
<sequence length="95" mass="9823">MAFYKELYAFKPVETTLPPLGQESIPLPPGILNPGGSGSGAGSLLLPPPPPSIDDKPQLPAVGDTPKASPATKLPEDVFAPSATTPEPKKEEPKP</sequence>
<gene>
    <name evidence="2" type="ORF">V5E97_11935</name>
</gene>
<accession>A0AAU7CNZ1</accession>
<feature type="region of interest" description="Disordered" evidence="1">
    <location>
        <begin position="15"/>
        <end position="95"/>
    </location>
</feature>
<dbReference type="AlphaFoldDB" id="A0AAU7CNZ1"/>
<dbReference type="RefSeq" id="WP_406699563.1">
    <property type="nucleotide sequence ID" value="NZ_CP155447.1"/>
</dbReference>
<evidence type="ECO:0000313" key="2">
    <source>
        <dbReference type="EMBL" id="XBH06714.1"/>
    </source>
</evidence>
<proteinExistence type="predicted"/>
<dbReference type="EMBL" id="CP155447">
    <property type="protein sequence ID" value="XBH06714.1"/>
    <property type="molecule type" value="Genomic_DNA"/>
</dbReference>
<organism evidence="2">
    <name type="scientific">Singulisphaera sp. Ch08</name>
    <dbReference type="NCBI Taxonomy" id="3120278"/>
    <lineage>
        <taxon>Bacteria</taxon>
        <taxon>Pseudomonadati</taxon>
        <taxon>Planctomycetota</taxon>
        <taxon>Planctomycetia</taxon>
        <taxon>Isosphaerales</taxon>
        <taxon>Isosphaeraceae</taxon>
        <taxon>Singulisphaera</taxon>
    </lineage>
</organism>
<name>A0AAU7CNZ1_9BACT</name>
<evidence type="ECO:0000256" key="1">
    <source>
        <dbReference type="SAM" id="MobiDB-lite"/>
    </source>
</evidence>